<evidence type="ECO:0000313" key="5">
    <source>
        <dbReference type="EMBL" id="PXF42624.1"/>
    </source>
</evidence>
<dbReference type="InterPro" id="IPR051091">
    <property type="entry name" value="O-Glucosyltr/Glycosyltrsf_90"/>
</dbReference>
<dbReference type="AlphaFoldDB" id="A0A2V3IKJ6"/>
<protein>
    <submittedName>
        <fullName evidence="5">Protein O-glucosyltransferase 1</fullName>
    </submittedName>
</protein>
<keyword evidence="2 5" id="KW-0808">Transferase</keyword>
<dbReference type="PANTHER" id="PTHR12203:SF35">
    <property type="entry name" value="PROTEIN O-GLUCOSYLTRANSFERASE 1"/>
    <property type="match status" value="1"/>
</dbReference>
<accession>A0A2V3IKJ6</accession>
<organism evidence="5 6">
    <name type="scientific">Gracilariopsis chorda</name>
    <dbReference type="NCBI Taxonomy" id="448386"/>
    <lineage>
        <taxon>Eukaryota</taxon>
        <taxon>Rhodophyta</taxon>
        <taxon>Florideophyceae</taxon>
        <taxon>Rhodymeniophycidae</taxon>
        <taxon>Gracilariales</taxon>
        <taxon>Gracilariaceae</taxon>
        <taxon>Gracilariopsis</taxon>
    </lineage>
</organism>
<dbReference type="InterPro" id="IPR006598">
    <property type="entry name" value="CAP10"/>
</dbReference>
<dbReference type="OrthoDB" id="202415at2759"/>
<reference evidence="5 6" key="1">
    <citation type="journal article" date="2018" name="Mol. Biol. Evol.">
        <title>Analysis of the draft genome of the red seaweed Gracilariopsis chorda provides insights into genome size evolution in Rhodophyta.</title>
        <authorList>
            <person name="Lee J."/>
            <person name="Yang E.C."/>
            <person name="Graf L."/>
            <person name="Yang J.H."/>
            <person name="Qiu H."/>
            <person name="Zel Zion U."/>
            <person name="Chan C.X."/>
            <person name="Stephens T.G."/>
            <person name="Weber A.P.M."/>
            <person name="Boo G.H."/>
            <person name="Boo S.M."/>
            <person name="Kim K.M."/>
            <person name="Shin Y."/>
            <person name="Jung M."/>
            <person name="Lee S.J."/>
            <person name="Yim H.S."/>
            <person name="Lee J.H."/>
            <person name="Bhattacharya D."/>
            <person name="Yoon H.S."/>
        </authorList>
    </citation>
    <scope>NUCLEOTIDE SEQUENCE [LARGE SCALE GENOMIC DNA]</scope>
    <source>
        <strain evidence="5 6">SKKU-2015</strain>
        <tissue evidence="5">Whole body</tissue>
    </source>
</reference>
<dbReference type="SMART" id="SM00672">
    <property type="entry name" value="CAP10"/>
    <property type="match status" value="1"/>
</dbReference>
<name>A0A2V3IKJ6_9FLOR</name>
<dbReference type="PANTHER" id="PTHR12203">
    <property type="entry name" value="KDEL LYS-ASP-GLU-LEU CONTAINING - RELATED"/>
    <property type="match status" value="1"/>
</dbReference>
<feature type="region of interest" description="Disordered" evidence="3">
    <location>
        <begin position="74"/>
        <end position="94"/>
    </location>
</feature>
<feature type="domain" description="Glycosyl transferase CAP10" evidence="4">
    <location>
        <begin position="189"/>
        <end position="462"/>
    </location>
</feature>
<evidence type="ECO:0000313" key="6">
    <source>
        <dbReference type="Proteomes" id="UP000247409"/>
    </source>
</evidence>
<dbReference type="Proteomes" id="UP000247409">
    <property type="component" value="Unassembled WGS sequence"/>
</dbReference>
<evidence type="ECO:0000256" key="1">
    <source>
        <dbReference type="ARBA" id="ARBA00010118"/>
    </source>
</evidence>
<keyword evidence="6" id="KW-1185">Reference proteome</keyword>
<evidence type="ECO:0000256" key="3">
    <source>
        <dbReference type="SAM" id="MobiDB-lite"/>
    </source>
</evidence>
<comment type="similarity">
    <text evidence="1">Belongs to the glycosyltransferase 90 family.</text>
</comment>
<proteinExistence type="inferred from homology"/>
<evidence type="ECO:0000259" key="4">
    <source>
        <dbReference type="SMART" id="SM00672"/>
    </source>
</evidence>
<comment type="caution">
    <text evidence="5">The sequence shown here is derived from an EMBL/GenBank/DDBJ whole genome shotgun (WGS) entry which is preliminary data.</text>
</comment>
<gene>
    <name evidence="5" type="ORF">BWQ96_07628</name>
</gene>
<dbReference type="GO" id="GO:0016740">
    <property type="term" value="F:transferase activity"/>
    <property type="evidence" value="ECO:0007669"/>
    <property type="project" value="UniProtKB-KW"/>
</dbReference>
<dbReference type="EMBL" id="NBIV01000155">
    <property type="protein sequence ID" value="PXF42624.1"/>
    <property type="molecule type" value="Genomic_DNA"/>
</dbReference>
<dbReference type="Pfam" id="PF05686">
    <property type="entry name" value="Glyco_transf_90"/>
    <property type="match status" value="1"/>
</dbReference>
<sequence>MAKRRRRSTSARANRWVNIFVLIVSALFFVASVLTRGTSLDTFSILPDFKLAHFPVSPADAALVQRASRNDQPLENTPALHGFSVPDDTQTSRRDLDRRGVEEHLTTVRQDWRGVVTSFLESATVSDFAAKGIREHYVANQNNVQETCMLVRILNGNVSFTENYTSKRHGRALSVKYMLNKIVREKGDSMPGATFLVMVTDGHKPRVATFGSARHWKNWKLMIPVPLGNERGQRDGWGTPLEGWDKYVERTVLSTHRNYSWESKTEKAVFRGSLSMQTYKLGSCNEENGPKCIRASRWTEVNRGVLYEKTKSRQDLVDIGFTSLKQKADGDPGQFEGAPQLAKPMKFQDYQKYKYVLNVGSNQDWAERLRSLLFLKSAVIHHTAESQEFFTPLLKPWVHFIPTSLYFEDLVKNIEWAKENDDFVRQLVRNQNAFADRYISEKSMQQYWEVAIEEFSALQAQAASLA</sequence>
<evidence type="ECO:0000256" key="2">
    <source>
        <dbReference type="ARBA" id="ARBA00022679"/>
    </source>
</evidence>